<dbReference type="InterPro" id="IPR006015">
    <property type="entry name" value="Universal_stress_UspA"/>
</dbReference>
<comment type="caution">
    <text evidence="3">The sequence shown here is derived from an EMBL/GenBank/DDBJ whole genome shotgun (WGS) entry which is preliminary data.</text>
</comment>
<dbReference type="PRINTS" id="PR01438">
    <property type="entry name" value="UNVRSLSTRESS"/>
</dbReference>
<keyword evidence="4" id="KW-1185">Reference proteome</keyword>
<feature type="domain" description="UspA" evidence="2">
    <location>
        <begin position="6"/>
        <end position="134"/>
    </location>
</feature>
<accession>A0A9W6UWK7</accession>
<sequence length="281" mass="29847">MSTGSRVLVGYDGSVESERALHWAAEEARLRGLPLDVCHAWRWPYPDSYVDYEGMAIVKRIGEHILDNGVALVRSIAPTVQTRTHLMDGPAYAALMHQAHGAELVVVGTHDDGPAGSTALQLPARANVPVVVVRRTGTKFGEVVVGTDCSAGGDAALAFGFEEAALRGWRLRAVYGCWEPSAAPDGDLGMYNDAEKVRRVCAARLENAVAPWQEKYPQVDVHSSLVMRPPRQALFAAAETADLLVVGSRGLGGLDPLALGATSGAVLQHVPCTVAIVQPAP</sequence>
<evidence type="ECO:0000259" key="2">
    <source>
        <dbReference type="Pfam" id="PF00582"/>
    </source>
</evidence>
<proteinExistence type="inferred from homology"/>
<dbReference type="RefSeq" id="WP_083951831.1">
    <property type="nucleotide sequence ID" value="NZ_BSRZ01000013.1"/>
</dbReference>
<dbReference type="PANTHER" id="PTHR46553">
    <property type="entry name" value="ADENINE NUCLEOTIDE ALPHA HYDROLASES-LIKE SUPERFAMILY PROTEIN"/>
    <property type="match status" value="1"/>
</dbReference>
<evidence type="ECO:0000313" key="3">
    <source>
        <dbReference type="EMBL" id="GLW66289.1"/>
    </source>
</evidence>
<dbReference type="InterPro" id="IPR014729">
    <property type="entry name" value="Rossmann-like_a/b/a_fold"/>
</dbReference>
<dbReference type="SUPFAM" id="SSF52402">
    <property type="entry name" value="Adenine nucleotide alpha hydrolases-like"/>
    <property type="match status" value="2"/>
</dbReference>
<dbReference type="AlphaFoldDB" id="A0A9W6UWK7"/>
<dbReference type="PANTHER" id="PTHR46553:SF3">
    <property type="entry name" value="ADENINE NUCLEOTIDE ALPHA HYDROLASES-LIKE SUPERFAMILY PROTEIN"/>
    <property type="match status" value="1"/>
</dbReference>
<evidence type="ECO:0000313" key="4">
    <source>
        <dbReference type="Proteomes" id="UP001165124"/>
    </source>
</evidence>
<dbReference type="Gene3D" id="3.40.50.620">
    <property type="entry name" value="HUPs"/>
    <property type="match status" value="2"/>
</dbReference>
<name>A0A9W6UWK7_9ACTN</name>
<comment type="similarity">
    <text evidence="1">Belongs to the universal stress protein A family.</text>
</comment>
<dbReference type="Proteomes" id="UP001165124">
    <property type="component" value="Unassembled WGS sequence"/>
</dbReference>
<evidence type="ECO:0000256" key="1">
    <source>
        <dbReference type="ARBA" id="ARBA00008791"/>
    </source>
</evidence>
<dbReference type="InterPro" id="IPR006016">
    <property type="entry name" value="UspA"/>
</dbReference>
<organism evidence="3 4">
    <name type="scientific">Actinomadura rubrobrunea</name>
    <dbReference type="NCBI Taxonomy" id="115335"/>
    <lineage>
        <taxon>Bacteria</taxon>
        <taxon>Bacillati</taxon>
        <taxon>Actinomycetota</taxon>
        <taxon>Actinomycetes</taxon>
        <taxon>Streptosporangiales</taxon>
        <taxon>Thermomonosporaceae</taxon>
        <taxon>Actinomadura</taxon>
    </lineage>
</organism>
<dbReference type="EMBL" id="BSRZ01000013">
    <property type="protein sequence ID" value="GLW66289.1"/>
    <property type="molecule type" value="Genomic_DNA"/>
</dbReference>
<feature type="domain" description="UspA" evidence="2">
    <location>
        <begin position="141"/>
        <end position="277"/>
    </location>
</feature>
<reference evidence="3" key="1">
    <citation type="submission" date="2023-02" db="EMBL/GenBank/DDBJ databases">
        <title>Actinomadura rubrobrunea NBRC 14622.</title>
        <authorList>
            <person name="Ichikawa N."/>
            <person name="Sato H."/>
            <person name="Tonouchi N."/>
        </authorList>
    </citation>
    <scope>NUCLEOTIDE SEQUENCE</scope>
    <source>
        <strain evidence="3">NBRC 14622</strain>
    </source>
</reference>
<dbReference type="Pfam" id="PF00582">
    <property type="entry name" value="Usp"/>
    <property type="match status" value="2"/>
</dbReference>
<gene>
    <name evidence="3" type="ORF">Arub01_45330</name>
</gene>
<dbReference type="CDD" id="cd00293">
    <property type="entry name" value="USP-like"/>
    <property type="match status" value="1"/>
</dbReference>
<protein>
    <submittedName>
        <fullName evidence="3">Universal stress protein</fullName>
    </submittedName>
</protein>